<dbReference type="AlphaFoldDB" id="A0A7J6L5W0"/>
<dbReference type="EMBL" id="JAAPAO010000721">
    <property type="protein sequence ID" value="KAF4654570.1"/>
    <property type="molecule type" value="Genomic_DNA"/>
</dbReference>
<organism evidence="2 3">
    <name type="scientific">Perkinsus chesapeaki</name>
    <name type="common">Clam parasite</name>
    <name type="synonym">Perkinsus andrewsi</name>
    <dbReference type="NCBI Taxonomy" id="330153"/>
    <lineage>
        <taxon>Eukaryota</taxon>
        <taxon>Sar</taxon>
        <taxon>Alveolata</taxon>
        <taxon>Perkinsozoa</taxon>
        <taxon>Perkinsea</taxon>
        <taxon>Perkinsida</taxon>
        <taxon>Perkinsidae</taxon>
        <taxon>Perkinsus</taxon>
    </lineage>
</organism>
<gene>
    <name evidence="2" type="ORF">FOL47_009905</name>
</gene>
<accession>A0A7J6L5W0</accession>
<comment type="caution">
    <text evidence="2">The sequence shown here is derived from an EMBL/GenBank/DDBJ whole genome shotgun (WGS) entry which is preliminary data.</text>
</comment>
<evidence type="ECO:0000256" key="1">
    <source>
        <dbReference type="SAM" id="MobiDB-lite"/>
    </source>
</evidence>
<evidence type="ECO:0000313" key="3">
    <source>
        <dbReference type="Proteomes" id="UP000591131"/>
    </source>
</evidence>
<feature type="compositionally biased region" description="Basic and acidic residues" evidence="1">
    <location>
        <begin position="29"/>
        <end position="38"/>
    </location>
</feature>
<evidence type="ECO:0000313" key="2">
    <source>
        <dbReference type="EMBL" id="KAF4654570.1"/>
    </source>
</evidence>
<protein>
    <submittedName>
        <fullName evidence="2">Uncharacterized protein</fullName>
    </submittedName>
</protein>
<reference evidence="2 3" key="1">
    <citation type="submission" date="2020-04" db="EMBL/GenBank/DDBJ databases">
        <title>Perkinsus chesapeaki whole genome sequence.</title>
        <authorList>
            <person name="Bogema D.R."/>
        </authorList>
    </citation>
    <scope>NUCLEOTIDE SEQUENCE [LARGE SCALE GENOMIC DNA]</scope>
    <source>
        <strain evidence="2">ATCC PRA-425</strain>
    </source>
</reference>
<sequence>MGVRRSVTPCARVRQRMGDAGNGTGGSGAEERPSVDHSGTRLSVWRLSSAVLIETHLPVEQPVRPRFSPIEPQEAAASSFQAFGRLNELLGLVVKQERDVGPSDVAKVLARAIHEGLPGGSAGRKLAGRLSFACSVLRGRCGRAYVRTIIRGTYGHAASDEMRTALRGVARMLATTRQGGCGRGVEFTTAVVPPDEPRTHVVLYADATGDGEIAAVATAADSTKVWYSKGQVPEWFKLQLSERENQVMAFELYAVAAAIETYCVDPRRSYLVCTDSEVVRKMVSRGSGKPADMNAVVGRMWDRLANGLVSVYFCRVASEANPADGPSRGLPVSSQW</sequence>
<feature type="region of interest" description="Disordered" evidence="1">
    <location>
        <begin position="1"/>
        <end position="38"/>
    </location>
</feature>
<feature type="non-terminal residue" evidence="2">
    <location>
        <position position="1"/>
    </location>
</feature>
<dbReference type="Proteomes" id="UP000591131">
    <property type="component" value="Unassembled WGS sequence"/>
</dbReference>
<name>A0A7J6L5W0_PERCH</name>
<proteinExistence type="predicted"/>
<keyword evidence="3" id="KW-1185">Reference proteome</keyword>